<feature type="binding site" evidence="10">
    <location>
        <begin position="140"/>
        <end position="146"/>
    </location>
    <ligand>
        <name>(6S)-NADPHX</name>
        <dbReference type="ChEBI" id="CHEBI:64076"/>
    </ligand>
</feature>
<evidence type="ECO:0000256" key="4">
    <source>
        <dbReference type="ARBA" id="ARBA00022723"/>
    </source>
</evidence>
<evidence type="ECO:0000313" key="12">
    <source>
        <dbReference type="EMBL" id="EPX80160.1"/>
    </source>
</evidence>
<accession>S9RQ30</accession>
<feature type="binding site" evidence="10">
    <location>
        <position position="136"/>
    </location>
    <ligand>
        <name>K(+)</name>
        <dbReference type="ChEBI" id="CHEBI:29103"/>
    </ligand>
</feature>
<dbReference type="EC" id="5.1.99.6" evidence="3 10"/>
<comment type="catalytic activity">
    <reaction evidence="1 10">
        <text>(6R)-NADHX = (6S)-NADHX</text>
        <dbReference type="Rhea" id="RHEA:32215"/>
        <dbReference type="ChEBI" id="CHEBI:64074"/>
        <dbReference type="ChEBI" id="CHEBI:64075"/>
        <dbReference type="EC" id="5.1.99.6"/>
    </reaction>
</comment>
<dbReference type="InterPro" id="IPR032976">
    <property type="entry name" value="YJEFN_prot_NAXE-like"/>
</dbReference>
<evidence type="ECO:0000256" key="10">
    <source>
        <dbReference type="HAMAP-Rule" id="MF_01966"/>
    </source>
</evidence>
<gene>
    <name evidence="10" type="primary">nnrE</name>
    <name evidence="12" type="ORF">thalar_01498</name>
</gene>
<comment type="similarity">
    <text evidence="10">Belongs to the NnrE/AIBP family.</text>
</comment>
<organism evidence="12 13">
    <name type="scientific">Litoreibacter arenae DSM 19593</name>
    <dbReference type="NCBI Taxonomy" id="1123360"/>
    <lineage>
        <taxon>Bacteria</taxon>
        <taxon>Pseudomonadati</taxon>
        <taxon>Pseudomonadota</taxon>
        <taxon>Alphaproteobacteria</taxon>
        <taxon>Rhodobacterales</taxon>
        <taxon>Roseobacteraceae</taxon>
        <taxon>Litoreibacter</taxon>
    </lineage>
</organism>
<proteinExistence type="inferred from homology"/>
<dbReference type="InterPro" id="IPR036652">
    <property type="entry name" value="YjeF_N_dom_sf"/>
</dbReference>
<dbReference type="PANTHER" id="PTHR13232">
    <property type="entry name" value="NAD(P)H-HYDRATE EPIMERASE"/>
    <property type="match status" value="1"/>
</dbReference>
<keyword evidence="9 10" id="KW-0413">Isomerase</keyword>
<keyword evidence="6 10" id="KW-0521">NADP</keyword>
<keyword evidence="4 10" id="KW-0479">Metal-binding</keyword>
<evidence type="ECO:0000256" key="8">
    <source>
        <dbReference type="ARBA" id="ARBA00023027"/>
    </source>
</evidence>
<name>S9RQ30_9RHOB</name>
<dbReference type="Gene3D" id="3.40.50.10260">
    <property type="entry name" value="YjeF N-terminal domain"/>
    <property type="match status" value="1"/>
</dbReference>
<keyword evidence="8 10" id="KW-0520">NAD</keyword>
<evidence type="ECO:0000256" key="6">
    <source>
        <dbReference type="ARBA" id="ARBA00022857"/>
    </source>
</evidence>
<comment type="caution">
    <text evidence="10">Lacks conserved residue(s) required for the propagation of feature annotation.</text>
</comment>
<comment type="caution">
    <text evidence="12">The sequence shown here is derived from an EMBL/GenBank/DDBJ whole genome shotgun (WGS) entry which is preliminary data.</text>
</comment>
<dbReference type="STRING" id="1123360.thalar_01498"/>
<feature type="binding site" evidence="10">
    <location>
        <position position="174"/>
    </location>
    <ligand>
        <name>K(+)</name>
        <dbReference type="ChEBI" id="CHEBI:29103"/>
    </ligand>
</feature>
<comment type="cofactor">
    <cofactor evidence="10">
        <name>K(+)</name>
        <dbReference type="ChEBI" id="CHEBI:29103"/>
    </cofactor>
    <text evidence="10">Binds 1 potassium ion per subunit.</text>
</comment>
<evidence type="ECO:0000256" key="1">
    <source>
        <dbReference type="ARBA" id="ARBA00000013"/>
    </source>
</evidence>
<feature type="domain" description="YjeF N-terminal" evidence="11">
    <location>
        <begin position="18"/>
        <end position="231"/>
    </location>
</feature>
<dbReference type="HAMAP" id="MF_01966">
    <property type="entry name" value="NADHX_epimerase"/>
    <property type="match status" value="1"/>
</dbReference>
<evidence type="ECO:0000256" key="5">
    <source>
        <dbReference type="ARBA" id="ARBA00022741"/>
    </source>
</evidence>
<dbReference type="PROSITE" id="PS51385">
    <property type="entry name" value="YJEF_N"/>
    <property type="match status" value="1"/>
</dbReference>
<feature type="binding site" evidence="10">
    <location>
        <position position="171"/>
    </location>
    <ligand>
        <name>(6S)-NADPHX</name>
        <dbReference type="ChEBI" id="CHEBI:64076"/>
    </ligand>
</feature>
<dbReference type="Pfam" id="PF03853">
    <property type="entry name" value="YjeF_N"/>
    <property type="match status" value="1"/>
</dbReference>
<dbReference type="PATRIC" id="fig|1123360.3.peg.1486"/>
<dbReference type="NCBIfam" id="TIGR00197">
    <property type="entry name" value="yjeF_nterm"/>
    <property type="match status" value="1"/>
</dbReference>
<keyword evidence="7 10" id="KW-0630">Potassium</keyword>
<sequence>MCEMKTSPEPEVITSDEMRALEQAAISSGKVTGLELMERAGRGVVEAIFEEWPALAVGQHRAVVLCGPGNNGGDGFVVARVLKEAGWDVELFLFGDATALPPDAATNFERWSAMGEVADIKQALHVDFDACDLVVDALFGIGLSRPVTAPVLRDLFKAVSQADKPARVAIDVPSGLDSDTGLPPDGGSALRADLTVTFHAFKPCHQMKSLPGIVPESAALARYTVVKDIGL</sequence>
<feature type="binding site" evidence="10">
    <location>
        <position position="71"/>
    </location>
    <ligand>
        <name>K(+)</name>
        <dbReference type="ChEBI" id="CHEBI:29103"/>
    </ligand>
</feature>
<dbReference type="AlphaFoldDB" id="S9RQ30"/>
<dbReference type="GO" id="GO:0046872">
    <property type="term" value="F:metal ion binding"/>
    <property type="evidence" value="ECO:0007669"/>
    <property type="project" value="UniProtKB-KW"/>
</dbReference>
<dbReference type="HOGENOM" id="CLU_024853_0_1_5"/>
<keyword evidence="13" id="KW-1185">Reference proteome</keyword>
<dbReference type="Proteomes" id="UP000015351">
    <property type="component" value="Unassembled WGS sequence"/>
</dbReference>
<evidence type="ECO:0000256" key="7">
    <source>
        <dbReference type="ARBA" id="ARBA00022958"/>
    </source>
</evidence>
<evidence type="ECO:0000256" key="3">
    <source>
        <dbReference type="ARBA" id="ARBA00012228"/>
    </source>
</evidence>
<evidence type="ECO:0000259" key="11">
    <source>
        <dbReference type="PROSITE" id="PS51385"/>
    </source>
</evidence>
<protein>
    <recommendedName>
        <fullName evidence="3 10">NAD(P)H-hydrate epimerase</fullName>
        <ecNumber evidence="3 10">5.1.99.6</ecNumber>
    </recommendedName>
    <alternativeName>
        <fullName evidence="10">NAD(P)HX epimerase</fullName>
    </alternativeName>
</protein>
<comment type="function">
    <text evidence="10">Catalyzes the epimerization of the S- and R-forms of NAD(P)HX, a damaged form of NAD(P)H that is a result of enzymatic or heat-dependent hydration. This is a prerequisite for the S-specific NAD(P)H-hydrate dehydratase to allow the repair of both epimers of NAD(P)HX.</text>
</comment>
<dbReference type="PANTHER" id="PTHR13232:SF10">
    <property type="entry name" value="NAD(P)H-HYDRATE EPIMERASE"/>
    <property type="match status" value="1"/>
</dbReference>
<dbReference type="eggNOG" id="COG0062">
    <property type="taxonomic scope" value="Bacteria"/>
</dbReference>
<reference evidence="13" key="1">
    <citation type="journal article" date="2013" name="Stand. Genomic Sci.">
        <title>Genome sequence of the Litoreibacter arenae type strain (DSM 19593(T)), a member of the Roseobacter clade isolated from sea sand.</title>
        <authorList>
            <person name="Riedel T."/>
            <person name="Fiebig A."/>
            <person name="Petersen J."/>
            <person name="Gronow S."/>
            <person name="Kyrpides N.C."/>
            <person name="Goker M."/>
            <person name="Klenk H.P."/>
        </authorList>
    </citation>
    <scope>NUCLEOTIDE SEQUENCE [LARGE SCALE GENOMIC DNA]</scope>
    <source>
        <strain evidence="13">DSM 19593</strain>
    </source>
</reference>
<dbReference type="SUPFAM" id="SSF64153">
    <property type="entry name" value="YjeF N-terminal domain-like"/>
    <property type="match status" value="1"/>
</dbReference>
<feature type="binding site" evidence="10">
    <location>
        <begin position="70"/>
        <end position="74"/>
    </location>
    <ligand>
        <name>(6S)-NADPHX</name>
        <dbReference type="ChEBI" id="CHEBI:64076"/>
    </ligand>
</feature>
<keyword evidence="5 10" id="KW-0547">Nucleotide-binding</keyword>
<dbReference type="EMBL" id="AONI01000009">
    <property type="protein sequence ID" value="EPX80160.1"/>
    <property type="molecule type" value="Genomic_DNA"/>
</dbReference>
<evidence type="ECO:0000256" key="9">
    <source>
        <dbReference type="ARBA" id="ARBA00023235"/>
    </source>
</evidence>
<evidence type="ECO:0000256" key="2">
    <source>
        <dbReference type="ARBA" id="ARBA00000909"/>
    </source>
</evidence>
<dbReference type="InterPro" id="IPR004443">
    <property type="entry name" value="YjeF_N_dom"/>
</dbReference>
<evidence type="ECO:0000313" key="13">
    <source>
        <dbReference type="Proteomes" id="UP000015351"/>
    </source>
</evidence>
<comment type="catalytic activity">
    <reaction evidence="2 10">
        <text>(6R)-NADPHX = (6S)-NADPHX</text>
        <dbReference type="Rhea" id="RHEA:32227"/>
        <dbReference type="ChEBI" id="CHEBI:64076"/>
        <dbReference type="ChEBI" id="CHEBI:64077"/>
        <dbReference type="EC" id="5.1.99.6"/>
    </reaction>
</comment>
<dbReference type="GO" id="GO:0000166">
    <property type="term" value="F:nucleotide binding"/>
    <property type="evidence" value="ECO:0007669"/>
    <property type="project" value="UniProtKB-KW"/>
</dbReference>
<dbReference type="GO" id="GO:0052856">
    <property type="term" value="F:NAD(P)HX epimerase activity"/>
    <property type="evidence" value="ECO:0007669"/>
    <property type="project" value="UniProtKB-UniRule"/>
</dbReference>